<dbReference type="SUPFAM" id="SSF53822">
    <property type="entry name" value="Periplasmic binding protein-like I"/>
    <property type="match status" value="1"/>
</dbReference>
<evidence type="ECO:0000256" key="2">
    <source>
        <dbReference type="ARBA" id="ARBA00023015"/>
    </source>
</evidence>
<dbReference type="GO" id="GO:0000976">
    <property type="term" value="F:transcription cis-regulatory region binding"/>
    <property type="evidence" value="ECO:0007669"/>
    <property type="project" value="TreeGrafter"/>
</dbReference>
<accession>L7F0T3</accession>
<dbReference type="Gene3D" id="3.40.50.2300">
    <property type="match status" value="2"/>
</dbReference>
<dbReference type="Pfam" id="PF13377">
    <property type="entry name" value="Peripla_BP_3"/>
    <property type="match status" value="1"/>
</dbReference>
<keyword evidence="1" id="KW-0678">Repressor</keyword>
<dbReference type="CDD" id="cd06288">
    <property type="entry name" value="PBP1_sucrose_transcription_regulator"/>
    <property type="match status" value="1"/>
</dbReference>
<evidence type="ECO:0000256" key="3">
    <source>
        <dbReference type="ARBA" id="ARBA00023125"/>
    </source>
</evidence>
<dbReference type="InterPro" id="IPR000843">
    <property type="entry name" value="HTH_LacI"/>
</dbReference>
<dbReference type="PROSITE" id="PS50932">
    <property type="entry name" value="HTH_LACI_2"/>
    <property type="match status" value="1"/>
</dbReference>
<dbReference type="EMBL" id="AEJB01000396">
    <property type="protein sequence ID" value="ELP65283.1"/>
    <property type="molecule type" value="Genomic_DNA"/>
</dbReference>
<evidence type="ECO:0000259" key="5">
    <source>
        <dbReference type="PROSITE" id="PS50932"/>
    </source>
</evidence>
<evidence type="ECO:0000313" key="6">
    <source>
        <dbReference type="EMBL" id="ELP65283.1"/>
    </source>
</evidence>
<dbReference type="AlphaFoldDB" id="L7F0T3"/>
<proteinExistence type="predicted"/>
<name>L7F0T3_STRT8</name>
<dbReference type="InterPro" id="IPR028082">
    <property type="entry name" value="Peripla_BP_I"/>
</dbReference>
<keyword evidence="3" id="KW-0238">DNA-binding</keyword>
<evidence type="ECO:0000313" key="7">
    <source>
        <dbReference type="Proteomes" id="UP000010931"/>
    </source>
</evidence>
<dbReference type="Pfam" id="PF00356">
    <property type="entry name" value="LacI"/>
    <property type="match status" value="1"/>
</dbReference>
<keyword evidence="2" id="KW-0805">Transcription regulation</keyword>
<dbReference type="STRING" id="85558.T45_04764"/>
<feature type="domain" description="HTH lacI-type" evidence="5">
    <location>
        <begin position="52"/>
        <end position="108"/>
    </location>
</feature>
<dbReference type="InterPro" id="IPR046335">
    <property type="entry name" value="LacI/GalR-like_sensor"/>
</dbReference>
<dbReference type="SMART" id="SM00354">
    <property type="entry name" value="HTH_LACI"/>
    <property type="match status" value="1"/>
</dbReference>
<organism evidence="6 7">
    <name type="scientific">Streptomyces turgidiscabies (strain Car8)</name>
    <dbReference type="NCBI Taxonomy" id="698760"/>
    <lineage>
        <taxon>Bacteria</taxon>
        <taxon>Bacillati</taxon>
        <taxon>Actinomycetota</taxon>
        <taxon>Actinomycetes</taxon>
        <taxon>Kitasatosporales</taxon>
        <taxon>Streptomycetaceae</taxon>
        <taxon>Streptomyces</taxon>
    </lineage>
</organism>
<protein>
    <submittedName>
        <fullName evidence="6">Periplasmic binding protein and sugar binding domain of the LacI family protein</fullName>
    </submittedName>
</protein>
<dbReference type="InterPro" id="IPR010982">
    <property type="entry name" value="Lambda_DNA-bd_dom_sf"/>
</dbReference>
<dbReference type="PANTHER" id="PTHR30146">
    <property type="entry name" value="LACI-RELATED TRANSCRIPTIONAL REPRESSOR"/>
    <property type="match status" value="1"/>
</dbReference>
<sequence length="387" mass="41422">MRTSRIFLSQQVNHCEKHSGRRVRRPVLDGGAVSYSCGVSTHEDHRPKAGRARRTDVARLAGVSPATVSFVLNQTAGQTISDETRQRVLQAVAELDYRPNRAAQGLRQGRSATIGFVSHDTDFGVFAASAIKGAHEVSIRHGNLLLLVNTGGSNRQAAHLVGELLDRQADALIFAVAGTRSVVLPPGAGRVPTVLLNCFVPDDSVPSIVPDEERGGREATQALLDLGHRDIAYLTGTVSGWATKARLRGFRTALRAAGLDPKDHTVLSGNYHADSGYELARTLLRRGPLPTAVMCGNDRMAVGALLALLEAGIRVPEDMSVMGYDDQFELAAEIHPALSTVRLPYDAMGRLAAEQLAAADDPALRTGRTLVHCPLVMRDSTTAPAGR</sequence>
<dbReference type="Gene3D" id="1.10.260.40">
    <property type="entry name" value="lambda repressor-like DNA-binding domains"/>
    <property type="match status" value="1"/>
</dbReference>
<keyword evidence="4" id="KW-0804">Transcription</keyword>
<dbReference type="CDD" id="cd01392">
    <property type="entry name" value="HTH_LacI"/>
    <property type="match status" value="1"/>
</dbReference>
<keyword evidence="7" id="KW-1185">Reference proteome</keyword>
<evidence type="ECO:0000256" key="4">
    <source>
        <dbReference type="ARBA" id="ARBA00023163"/>
    </source>
</evidence>
<dbReference type="PANTHER" id="PTHR30146:SF148">
    <property type="entry name" value="HTH-TYPE TRANSCRIPTIONAL REPRESSOR PURR-RELATED"/>
    <property type="match status" value="1"/>
</dbReference>
<dbReference type="GO" id="GO:0003700">
    <property type="term" value="F:DNA-binding transcription factor activity"/>
    <property type="evidence" value="ECO:0007669"/>
    <property type="project" value="TreeGrafter"/>
</dbReference>
<gene>
    <name evidence="6" type="ORF">STRTUCAR8_08796</name>
</gene>
<dbReference type="Proteomes" id="UP000010931">
    <property type="component" value="Unassembled WGS sequence"/>
</dbReference>
<evidence type="ECO:0000256" key="1">
    <source>
        <dbReference type="ARBA" id="ARBA00022491"/>
    </source>
</evidence>
<reference evidence="6 7" key="1">
    <citation type="journal article" date="2011" name="Plasmid">
        <title>Streptomyces turgidiscabies Car8 contains a modular pathogenicity island that shares virulence genes with other actinobacterial plant pathogens.</title>
        <authorList>
            <person name="Huguet-Tapia J.C."/>
            <person name="Badger J.H."/>
            <person name="Loria R."/>
            <person name="Pettis G.S."/>
        </authorList>
    </citation>
    <scope>NUCLEOTIDE SEQUENCE [LARGE SCALE GENOMIC DNA]</scope>
    <source>
        <strain evidence="6 7">Car8</strain>
    </source>
</reference>
<comment type="caution">
    <text evidence="6">The sequence shown here is derived from an EMBL/GenBank/DDBJ whole genome shotgun (WGS) entry which is preliminary data.</text>
</comment>
<dbReference type="PATRIC" id="fig|698760.3.peg.5876"/>
<dbReference type="SUPFAM" id="SSF47413">
    <property type="entry name" value="lambda repressor-like DNA-binding domains"/>
    <property type="match status" value="1"/>
</dbReference>